<proteinExistence type="predicted"/>
<comment type="caution">
    <text evidence="2">The sequence shown here is derived from an EMBL/GenBank/DDBJ whole genome shotgun (WGS) entry which is preliminary data.</text>
</comment>
<keyword evidence="3" id="KW-1185">Reference proteome</keyword>
<protein>
    <submittedName>
        <fullName evidence="2">Uncharacterized protein</fullName>
    </submittedName>
</protein>
<evidence type="ECO:0000313" key="3">
    <source>
        <dbReference type="Proteomes" id="UP000784294"/>
    </source>
</evidence>
<sequence>MASATSELALHSSPSNSSLLLLMPTRSGIGRRSVYGTGSNASPDPAHLRRPRGHPIGRVSGSASGGPEAVAPCLMNETRAVKSRRALPSDVGIARSRGWLGTAAQATGSAGDQMERSNSMTSSLTIAARLRRHFTGAWRAGSLAPESPGLKAVRGNTSMAYDSRSQECRINGPKEYQLSQNSHSDNHTTEEVGANTMASETLNTYDAPKKDGLTQQICQQEQKQKAEEQADIVDKENVGEEMEVEDGSENENVSFGCRGRQKRRRVLCPEGKPEVPQVLRLAIPYHLRIPVTSWQVTQIRQLNQGSRSPRLLVRFTGSWKT</sequence>
<feature type="region of interest" description="Disordered" evidence="1">
    <location>
        <begin position="31"/>
        <end position="70"/>
    </location>
</feature>
<dbReference type="AlphaFoldDB" id="A0A448XDM0"/>
<dbReference type="EMBL" id="CAAALY010247192">
    <property type="protein sequence ID" value="VEL34205.1"/>
    <property type="molecule type" value="Genomic_DNA"/>
</dbReference>
<reference evidence="2" key="1">
    <citation type="submission" date="2018-11" db="EMBL/GenBank/DDBJ databases">
        <authorList>
            <consortium name="Pathogen Informatics"/>
        </authorList>
    </citation>
    <scope>NUCLEOTIDE SEQUENCE</scope>
</reference>
<gene>
    <name evidence="2" type="ORF">PXEA_LOCUS27645</name>
</gene>
<evidence type="ECO:0000313" key="2">
    <source>
        <dbReference type="EMBL" id="VEL34205.1"/>
    </source>
</evidence>
<dbReference type="Proteomes" id="UP000784294">
    <property type="component" value="Unassembled WGS sequence"/>
</dbReference>
<name>A0A448XDM0_9PLAT</name>
<evidence type="ECO:0000256" key="1">
    <source>
        <dbReference type="SAM" id="MobiDB-lite"/>
    </source>
</evidence>
<accession>A0A448XDM0</accession>
<organism evidence="2 3">
    <name type="scientific">Protopolystoma xenopodis</name>
    <dbReference type="NCBI Taxonomy" id="117903"/>
    <lineage>
        <taxon>Eukaryota</taxon>
        <taxon>Metazoa</taxon>
        <taxon>Spiralia</taxon>
        <taxon>Lophotrochozoa</taxon>
        <taxon>Platyhelminthes</taxon>
        <taxon>Monogenea</taxon>
        <taxon>Polyopisthocotylea</taxon>
        <taxon>Polystomatidea</taxon>
        <taxon>Polystomatidae</taxon>
        <taxon>Protopolystoma</taxon>
    </lineage>
</organism>